<feature type="compositionally biased region" description="Polar residues" evidence="1">
    <location>
        <begin position="323"/>
        <end position="336"/>
    </location>
</feature>
<feature type="region of interest" description="Disordered" evidence="1">
    <location>
        <begin position="307"/>
        <end position="380"/>
    </location>
</feature>
<protein>
    <recommendedName>
        <fullName evidence="4">PH domain-containing protein</fullName>
    </recommendedName>
</protein>
<accession>A0A8T0GQ47</accession>
<reference evidence="2" key="1">
    <citation type="submission" date="2020-06" db="EMBL/GenBank/DDBJ databases">
        <title>WGS assembly of Ceratodon purpureus strain R40.</title>
        <authorList>
            <person name="Carey S.B."/>
            <person name="Jenkins J."/>
            <person name="Shu S."/>
            <person name="Lovell J.T."/>
            <person name="Sreedasyam A."/>
            <person name="Maumus F."/>
            <person name="Tiley G.P."/>
            <person name="Fernandez-Pozo N."/>
            <person name="Barry K."/>
            <person name="Chen C."/>
            <person name="Wang M."/>
            <person name="Lipzen A."/>
            <person name="Daum C."/>
            <person name="Saski C.A."/>
            <person name="Payton A.C."/>
            <person name="Mcbreen J.C."/>
            <person name="Conrad R.E."/>
            <person name="Kollar L.M."/>
            <person name="Olsson S."/>
            <person name="Huttunen S."/>
            <person name="Landis J.B."/>
            <person name="Wickett N.J."/>
            <person name="Johnson M.G."/>
            <person name="Rensing S.A."/>
            <person name="Grimwood J."/>
            <person name="Schmutz J."/>
            <person name="Mcdaniel S.F."/>
        </authorList>
    </citation>
    <scope>NUCLEOTIDE SEQUENCE</scope>
    <source>
        <strain evidence="2">R40</strain>
    </source>
</reference>
<evidence type="ECO:0008006" key="4">
    <source>
        <dbReference type="Google" id="ProtNLM"/>
    </source>
</evidence>
<dbReference type="InterPro" id="IPR053277">
    <property type="entry name" value="Endomembrane_traffic_mod"/>
</dbReference>
<name>A0A8T0GQ47_CERPU</name>
<feature type="compositionally biased region" description="Polar residues" evidence="1">
    <location>
        <begin position="343"/>
        <end position="354"/>
    </location>
</feature>
<proteinExistence type="predicted"/>
<dbReference type="AlphaFoldDB" id="A0A8T0GQ47"/>
<dbReference type="PANTHER" id="PTHR45005:SF2">
    <property type="entry name" value="PROTEIN HLB1"/>
    <property type="match status" value="1"/>
</dbReference>
<dbReference type="OrthoDB" id="548564at2759"/>
<keyword evidence="3" id="KW-1185">Reference proteome</keyword>
<sequence length="777" mass="84250">MAADGEDMTNTDASDFVQEVTPFPLAQDLLLLSKQSLPESVLLQSALSDANKQKQDEASINKPVQPLEPLAPEHPFQPFLQGSLVNGVEVGEDFATDEVGDSGSILPPEQSLSEGFNIESADLGDISEKRVGEKIALFEGLAVLQGDDSEEYALGKIDIVEIQDARQNESRTMQEAGPPGVRLSSNEMPGSSKIDGLVPEAERTTGESTVSSRQDVLFEGLTLVDPTSEAPANGTVNPGLDGVSTVEGLAEVIEESGGGKVEVESVAMCESVNDASKESEASQGSRTDIILSNGIYKVETLGEMLSRDHEGKMSREVGKGTGDETSSSQIISSNHAQIVPDSMGSTSKGYQGNGDSVPPRVLKPPVVNSDGNDVASRRSSTSGTNIVGDILYNIAVGDEEGRSRQRILAFAAKRYAANVERNPEDHDALYNWALVLQESADNAGPEVGSPGKDALLEEACKKYEAATQLCPTLHEAYYNWAIAISDRAKIRGRTKEAEELWKQACDRYDRAVQLNWNSPQALNNWGLALQELGAIVALKEKRAIVKKAIRKFRAAIRLRFDFHRAVYNLGTVLYGLGEDIARTGRKLTSKELTPADLNSLSAIYIAAAHALKPDYPVYRGALRLVRNFLPLPYLRAGWLRIPPTGDSLAPHSDWLRLWFVLDHEALYEIEKVDRKSLAHSYSRRSSTLTSESNTGSSSFATRPSVLRIEMEDLLCLAPTADLSLPPGGGFCIDTDAGPQYLIADTWDGMDAWVDAIRLVYTIYAQGKRDALANVLVV</sequence>
<dbReference type="Gene3D" id="1.25.40.10">
    <property type="entry name" value="Tetratricopeptide repeat domain"/>
    <property type="match status" value="2"/>
</dbReference>
<feature type="compositionally biased region" description="Basic and acidic residues" evidence="1">
    <location>
        <begin position="307"/>
        <end position="322"/>
    </location>
</feature>
<dbReference type="SUPFAM" id="SSF50729">
    <property type="entry name" value="PH domain-like"/>
    <property type="match status" value="1"/>
</dbReference>
<organism evidence="2 3">
    <name type="scientific">Ceratodon purpureus</name>
    <name type="common">Fire moss</name>
    <name type="synonym">Dicranum purpureum</name>
    <dbReference type="NCBI Taxonomy" id="3225"/>
    <lineage>
        <taxon>Eukaryota</taxon>
        <taxon>Viridiplantae</taxon>
        <taxon>Streptophyta</taxon>
        <taxon>Embryophyta</taxon>
        <taxon>Bryophyta</taxon>
        <taxon>Bryophytina</taxon>
        <taxon>Bryopsida</taxon>
        <taxon>Dicranidae</taxon>
        <taxon>Pseudoditrichales</taxon>
        <taxon>Ditrichaceae</taxon>
        <taxon>Ceratodon</taxon>
    </lineage>
</organism>
<feature type="region of interest" description="Disordered" evidence="1">
    <location>
        <begin position="52"/>
        <end position="76"/>
    </location>
</feature>
<dbReference type="SUPFAM" id="SSF48452">
    <property type="entry name" value="TPR-like"/>
    <property type="match status" value="1"/>
</dbReference>
<evidence type="ECO:0000313" key="3">
    <source>
        <dbReference type="Proteomes" id="UP000822688"/>
    </source>
</evidence>
<dbReference type="PANTHER" id="PTHR45005">
    <property type="match status" value="1"/>
</dbReference>
<dbReference type="Proteomes" id="UP000822688">
    <property type="component" value="Chromosome 10"/>
</dbReference>
<comment type="caution">
    <text evidence="2">The sequence shown here is derived from an EMBL/GenBank/DDBJ whole genome shotgun (WGS) entry which is preliminary data.</text>
</comment>
<gene>
    <name evidence="2" type="ORF">KC19_10G191900</name>
</gene>
<evidence type="ECO:0000256" key="1">
    <source>
        <dbReference type="SAM" id="MobiDB-lite"/>
    </source>
</evidence>
<feature type="region of interest" description="Disordered" evidence="1">
    <location>
        <begin position="168"/>
        <end position="192"/>
    </location>
</feature>
<dbReference type="EMBL" id="CM026431">
    <property type="protein sequence ID" value="KAG0560595.1"/>
    <property type="molecule type" value="Genomic_DNA"/>
</dbReference>
<evidence type="ECO:0000313" key="2">
    <source>
        <dbReference type="EMBL" id="KAG0560595.1"/>
    </source>
</evidence>
<dbReference type="InterPro" id="IPR011990">
    <property type="entry name" value="TPR-like_helical_dom_sf"/>
</dbReference>